<accession>F8AJF9</accession>
<dbReference type="eggNOG" id="arCOG07102">
    <property type="taxonomic scope" value="Archaea"/>
</dbReference>
<keyword evidence="2" id="KW-1185">Reference proteome</keyword>
<reference evidence="1 2" key="1">
    <citation type="journal article" date="2011" name="J. Bacteriol.">
        <title>Complete genome sequence of the obligate piezophilic hyperthermophilic archaeon Pyrococcus yayanosii CH1.</title>
        <authorList>
            <person name="Jun X."/>
            <person name="Lupeng L."/>
            <person name="Minjuan X."/>
            <person name="Oger P."/>
            <person name="Fengping W."/>
            <person name="Jebbar M."/>
            <person name="Xiang X."/>
        </authorList>
    </citation>
    <scope>NUCLEOTIDE SEQUENCE [LARGE SCALE GENOMIC DNA]</scope>
    <source>
        <strain evidence="2">CH1 / JCM 16557</strain>
    </source>
</reference>
<dbReference type="EMBL" id="CP002779">
    <property type="protein sequence ID" value="AEH25105.1"/>
    <property type="molecule type" value="Genomic_DNA"/>
</dbReference>
<gene>
    <name evidence="1" type="ordered locus">PYCH_14350</name>
</gene>
<dbReference type="Proteomes" id="UP000008386">
    <property type="component" value="Chromosome"/>
</dbReference>
<evidence type="ECO:0000313" key="1">
    <source>
        <dbReference type="EMBL" id="AEH25105.1"/>
    </source>
</evidence>
<dbReference type="RefSeq" id="WP_013906161.1">
    <property type="nucleotide sequence ID" value="NC_015680.1"/>
</dbReference>
<dbReference type="AlphaFoldDB" id="F8AJF9"/>
<sequence length="172" mass="20251">MASRASMVRQAARYGPSIYKPFFDYMKREVKSAENKYLFSSLIEQLFPDRFALYDLDSIIFDKESDEPLAAFELKFKSWFTAEEAWLNKELEVNGKQFIRLRALAKRMEIPIYYFVQVGKYFVMFNVLRVEARLEERHNGSAKDTYAIINLDDTIVSKTLEDLKTDLSILLR</sequence>
<organism evidence="1 2">
    <name type="scientific">Pyrococcus yayanosii (strain CH1 / JCM 16557)</name>
    <dbReference type="NCBI Taxonomy" id="529709"/>
    <lineage>
        <taxon>Archaea</taxon>
        <taxon>Methanobacteriati</taxon>
        <taxon>Methanobacteriota</taxon>
        <taxon>Thermococci</taxon>
        <taxon>Thermococcales</taxon>
        <taxon>Thermococcaceae</taxon>
        <taxon>Pyrococcus</taxon>
    </lineage>
</organism>
<protein>
    <submittedName>
        <fullName evidence="1">Uncharacterized protein</fullName>
    </submittedName>
</protein>
<name>F8AJF9_PYRYC</name>
<proteinExistence type="predicted"/>
<evidence type="ECO:0000313" key="2">
    <source>
        <dbReference type="Proteomes" id="UP000008386"/>
    </source>
</evidence>
<dbReference type="HOGENOM" id="CLU_1551889_0_0_2"/>
<dbReference type="STRING" id="529709.PYCH_14350"/>
<dbReference type="KEGG" id="pya:PYCH_14350"/>
<dbReference type="GeneID" id="10838006"/>